<dbReference type="GO" id="GO:0004715">
    <property type="term" value="F:non-membrane spanning protein tyrosine kinase activity"/>
    <property type="evidence" value="ECO:0007669"/>
    <property type="project" value="UniProtKB-EC"/>
</dbReference>
<accession>A0AA41YXH6</accession>
<dbReference type="RefSeq" id="WP_282585423.1">
    <property type="nucleotide sequence ID" value="NZ_JAMOIM010000008.1"/>
</dbReference>
<dbReference type="EMBL" id="JAMOIM010000008">
    <property type="protein sequence ID" value="MCW6509056.1"/>
    <property type="molecule type" value="Genomic_DNA"/>
</dbReference>
<keyword evidence="3" id="KW-0808">Transferase</keyword>
<gene>
    <name evidence="3" type="ORF">M8523_13590</name>
</gene>
<dbReference type="PANTHER" id="PTHR32309:SF13">
    <property type="entry name" value="FERRIC ENTEROBACTIN TRANSPORT PROTEIN FEPE"/>
    <property type="match status" value="1"/>
</dbReference>
<dbReference type="GO" id="GO:0005886">
    <property type="term" value="C:plasma membrane"/>
    <property type="evidence" value="ECO:0007669"/>
    <property type="project" value="TreeGrafter"/>
</dbReference>
<dbReference type="EC" id="2.7.10.2" evidence="3"/>
<evidence type="ECO:0000256" key="2">
    <source>
        <dbReference type="ARBA" id="ARBA00022840"/>
    </source>
</evidence>
<dbReference type="InterPro" id="IPR050445">
    <property type="entry name" value="Bact_polysacc_biosynth/exp"/>
</dbReference>
<evidence type="ECO:0000313" key="3">
    <source>
        <dbReference type="EMBL" id="MCW6509056.1"/>
    </source>
</evidence>
<evidence type="ECO:0000313" key="4">
    <source>
        <dbReference type="Proteomes" id="UP001165667"/>
    </source>
</evidence>
<dbReference type="SUPFAM" id="SSF160246">
    <property type="entry name" value="EspE N-terminal domain-like"/>
    <property type="match status" value="1"/>
</dbReference>
<proteinExistence type="predicted"/>
<dbReference type="PANTHER" id="PTHR32309">
    <property type="entry name" value="TYROSINE-PROTEIN KINASE"/>
    <property type="match status" value="1"/>
</dbReference>
<evidence type="ECO:0000256" key="1">
    <source>
        <dbReference type="ARBA" id="ARBA00022741"/>
    </source>
</evidence>
<organism evidence="3 4">
    <name type="scientific">Lichenifustis flavocetrariae</name>
    <dbReference type="NCBI Taxonomy" id="2949735"/>
    <lineage>
        <taxon>Bacteria</taxon>
        <taxon>Pseudomonadati</taxon>
        <taxon>Pseudomonadota</taxon>
        <taxon>Alphaproteobacteria</taxon>
        <taxon>Hyphomicrobiales</taxon>
        <taxon>Lichenihabitantaceae</taxon>
        <taxon>Lichenifustis</taxon>
    </lineage>
</organism>
<dbReference type="SUPFAM" id="SSF52540">
    <property type="entry name" value="P-loop containing nucleoside triphosphate hydrolases"/>
    <property type="match status" value="1"/>
</dbReference>
<dbReference type="CDD" id="cd05387">
    <property type="entry name" value="BY-kinase"/>
    <property type="match status" value="1"/>
</dbReference>
<protein>
    <submittedName>
        <fullName evidence="3">Polysaccharide biosynthesis tyrosine autokinase</fullName>
        <ecNumber evidence="3">2.7.10.2</ecNumber>
    </submittedName>
</protein>
<comment type="caution">
    <text evidence="3">The sequence shown here is derived from an EMBL/GenBank/DDBJ whole genome shotgun (WGS) entry which is preliminary data.</text>
</comment>
<dbReference type="AlphaFoldDB" id="A0AA41YXH6"/>
<keyword evidence="2" id="KW-0067">ATP-binding</keyword>
<keyword evidence="4" id="KW-1185">Reference proteome</keyword>
<reference evidence="3" key="1">
    <citation type="submission" date="2022-05" db="EMBL/GenBank/DDBJ databases">
        <authorList>
            <person name="Pankratov T."/>
        </authorList>
    </citation>
    <scope>NUCLEOTIDE SEQUENCE</scope>
    <source>
        <strain evidence="3">BP6-180914</strain>
    </source>
</reference>
<dbReference type="InterPro" id="IPR027417">
    <property type="entry name" value="P-loop_NTPase"/>
</dbReference>
<dbReference type="Proteomes" id="UP001165667">
    <property type="component" value="Unassembled WGS sequence"/>
</dbReference>
<dbReference type="Gene3D" id="3.40.50.300">
    <property type="entry name" value="P-loop containing nucleotide triphosphate hydrolases"/>
    <property type="match status" value="1"/>
</dbReference>
<keyword evidence="1" id="KW-0547">Nucleotide-binding</keyword>
<dbReference type="InterPro" id="IPR037257">
    <property type="entry name" value="T2SS_E_N_sf"/>
</dbReference>
<dbReference type="NCBIfam" id="TIGR01007">
    <property type="entry name" value="eps_fam"/>
    <property type="match status" value="1"/>
</dbReference>
<dbReference type="GO" id="GO:0005524">
    <property type="term" value="F:ATP binding"/>
    <property type="evidence" value="ECO:0007669"/>
    <property type="project" value="UniProtKB-KW"/>
</dbReference>
<dbReference type="InterPro" id="IPR005702">
    <property type="entry name" value="Wzc-like_C"/>
</dbReference>
<name>A0AA41YXH6_9HYPH</name>
<sequence>MSMAGLDDTERDDLEIHTGEHVAELGDRLVKAGKLTPRQIAKVTEWQRRHGLTFSEAAIAKGLVRQEDLLVALSRQYSYPIIDRDPHNERFSRELVVGHEPFGPVAEAIRSIRSALVASTRSTHNQSFVVAGARKGVGTTFIAANLALSFAQMSLPTLLVETDLRSPRLGQMFGLDRNGIGLSELLRHKHLSRVPTSMDVIPGLSILTAGSVSPNPQELLCSGAFFDLIEEFQSQFGAVVYDTAPALEFADASVVSARIGNAILVARQHKSTFNDMAELSRKLKTVQCNVLGTIMNSF</sequence>